<dbReference type="Pfam" id="PF00696">
    <property type="entry name" value="AA_kinase"/>
    <property type="match status" value="1"/>
</dbReference>
<evidence type="ECO:0000313" key="11">
    <source>
        <dbReference type="EMBL" id="GGG92688.1"/>
    </source>
</evidence>
<dbReference type="PANTHER" id="PTHR21499:SF59">
    <property type="entry name" value="ASPARTOKINASE"/>
    <property type="match status" value="1"/>
</dbReference>
<evidence type="ECO:0000256" key="8">
    <source>
        <dbReference type="RuleBase" id="RU003448"/>
    </source>
</evidence>
<dbReference type="Gene3D" id="1.20.120.1320">
    <property type="entry name" value="Aspartokinase, catalytic domain"/>
    <property type="match status" value="1"/>
</dbReference>
<evidence type="ECO:0000256" key="5">
    <source>
        <dbReference type="ARBA" id="ARBA00022777"/>
    </source>
</evidence>
<reference evidence="11" key="1">
    <citation type="journal article" date="2014" name="Int. J. Syst. Evol. Microbiol.">
        <title>Complete genome sequence of Corynebacterium casei LMG S-19264T (=DSM 44701T), isolated from a smear-ripened cheese.</title>
        <authorList>
            <consortium name="US DOE Joint Genome Institute (JGI-PGF)"/>
            <person name="Walter F."/>
            <person name="Albersmeier A."/>
            <person name="Kalinowski J."/>
            <person name="Ruckert C."/>
        </authorList>
    </citation>
    <scope>NUCLEOTIDE SEQUENCE</scope>
    <source>
        <strain evidence="11">CGMCC 1.15763</strain>
    </source>
</reference>
<keyword evidence="4" id="KW-0547">Nucleotide-binding</keyword>
<evidence type="ECO:0000256" key="7">
    <source>
        <dbReference type="ARBA" id="ARBA00047872"/>
    </source>
</evidence>
<accession>A0A917HWT2</accession>
<evidence type="ECO:0000256" key="3">
    <source>
        <dbReference type="ARBA" id="ARBA00022679"/>
    </source>
</evidence>
<dbReference type="EC" id="2.7.2.4" evidence="8"/>
<keyword evidence="9" id="KW-0028">Amino-acid biosynthesis</keyword>
<dbReference type="InterPro" id="IPR042199">
    <property type="entry name" value="AsparK_Bifunc_asparK/hSer_DH"/>
</dbReference>
<dbReference type="NCBIfam" id="TIGR00657">
    <property type="entry name" value="asp_kinases"/>
    <property type="match status" value="1"/>
</dbReference>
<gene>
    <name evidence="11" type="primary">lysC</name>
    <name evidence="11" type="ORF">GCM10011416_07050</name>
</gene>
<dbReference type="Gene3D" id="3.40.1160.10">
    <property type="entry name" value="Acetylglutamate kinase-like"/>
    <property type="match status" value="1"/>
</dbReference>
<evidence type="ECO:0000256" key="9">
    <source>
        <dbReference type="RuleBase" id="RU004249"/>
    </source>
</evidence>
<evidence type="ECO:0000256" key="4">
    <source>
        <dbReference type="ARBA" id="ARBA00022741"/>
    </source>
</evidence>
<dbReference type="EMBL" id="BMJW01000001">
    <property type="protein sequence ID" value="GGG92688.1"/>
    <property type="molecule type" value="Genomic_DNA"/>
</dbReference>
<keyword evidence="3 8" id="KW-0808">Transferase</keyword>
<proteinExistence type="inferred from homology"/>
<comment type="pathway">
    <text evidence="9">Amino-acid biosynthesis; L-threonine biosynthesis; L-threonine from L-aspartate: step 1/5.</text>
</comment>
<evidence type="ECO:0000256" key="6">
    <source>
        <dbReference type="ARBA" id="ARBA00022840"/>
    </source>
</evidence>
<evidence type="ECO:0000259" key="10">
    <source>
        <dbReference type="Pfam" id="PF00696"/>
    </source>
</evidence>
<reference evidence="11" key="2">
    <citation type="submission" date="2020-09" db="EMBL/GenBank/DDBJ databases">
        <authorList>
            <person name="Sun Q."/>
            <person name="Zhou Y."/>
        </authorList>
    </citation>
    <scope>NUCLEOTIDE SEQUENCE</scope>
    <source>
        <strain evidence="11">CGMCC 1.15763</strain>
    </source>
</reference>
<dbReference type="InterPro" id="IPR036393">
    <property type="entry name" value="AceGlu_kinase-like_sf"/>
</dbReference>
<evidence type="ECO:0000256" key="2">
    <source>
        <dbReference type="ARBA" id="ARBA00010122"/>
    </source>
</evidence>
<dbReference type="GO" id="GO:0004072">
    <property type="term" value="F:aspartate kinase activity"/>
    <property type="evidence" value="ECO:0007669"/>
    <property type="project" value="UniProtKB-EC"/>
</dbReference>
<dbReference type="InterPro" id="IPR045865">
    <property type="entry name" value="ACT-like_dom_sf"/>
</dbReference>
<dbReference type="GO" id="GO:0009090">
    <property type="term" value="P:homoserine biosynthetic process"/>
    <property type="evidence" value="ECO:0007669"/>
    <property type="project" value="TreeGrafter"/>
</dbReference>
<dbReference type="GO" id="GO:0009089">
    <property type="term" value="P:lysine biosynthetic process via diaminopimelate"/>
    <property type="evidence" value="ECO:0007669"/>
    <property type="project" value="TreeGrafter"/>
</dbReference>
<name>A0A917HWT2_9FLAO</name>
<sequence length="415" mass="46982">MRVFKFGGASVKDALGVQNTLRVLKHEGVQNTLVVVSAMGKMTNAFEKLVATYTIPEKEIDAAYAFILDYHLKIVSELFEKEAAVFSEIEGLFDQLKSFLETNNSTDYNFIYDQVVCYGELLATKIISAFLAKNGIENQWIDIRTIIKTDQDYRNANVNWEATKQNCSSKIDTSQLCITQGFISADETNNTTTTLGREGSDFTAGILAYCLDAESVTIWKDVVGVLNADPRQFIDPILLEEISYQEAIEMAFYGASVIHPKTLKPLENKKIPLWVRSFELLETRGTKVSKGVSILPKTPCYIVKTNQTLVSISANDFSFMVEENISDLFNYFHKYSLKVNLIQNSALSFSVCLEDTFDNFTAFHKELQPKFKIKYNHNVSLYTIRHFDQKSLESIEQKGTVLLKQISRETAQLVI</sequence>
<dbReference type="Proteomes" id="UP000633278">
    <property type="component" value="Unassembled WGS sequence"/>
</dbReference>
<dbReference type="InterPro" id="IPR001341">
    <property type="entry name" value="Asp_kinase"/>
</dbReference>
<comment type="similarity">
    <text evidence="2 8">Belongs to the aspartokinase family.</text>
</comment>
<dbReference type="AlphaFoldDB" id="A0A917HWT2"/>
<evidence type="ECO:0000313" key="12">
    <source>
        <dbReference type="Proteomes" id="UP000633278"/>
    </source>
</evidence>
<comment type="catalytic activity">
    <reaction evidence="7 8">
        <text>L-aspartate + ATP = 4-phospho-L-aspartate + ADP</text>
        <dbReference type="Rhea" id="RHEA:23776"/>
        <dbReference type="ChEBI" id="CHEBI:29991"/>
        <dbReference type="ChEBI" id="CHEBI:30616"/>
        <dbReference type="ChEBI" id="CHEBI:57535"/>
        <dbReference type="ChEBI" id="CHEBI:456216"/>
        <dbReference type="EC" id="2.7.2.4"/>
    </reaction>
</comment>
<feature type="domain" description="Aspartate/glutamate/uridylate kinase" evidence="10">
    <location>
        <begin position="2"/>
        <end position="277"/>
    </location>
</feature>
<dbReference type="SUPFAM" id="SSF55021">
    <property type="entry name" value="ACT-like"/>
    <property type="match status" value="1"/>
</dbReference>
<evidence type="ECO:0000256" key="1">
    <source>
        <dbReference type="ARBA" id="ARBA00004766"/>
    </source>
</evidence>
<dbReference type="RefSeq" id="WP_188597886.1">
    <property type="nucleotide sequence ID" value="NZ_BMJW01000001.1"/>
</dbReference>
<organism evidence="11 12">
    <name type="scientific">Polaribacter pacificus</name>
    <dbReference type="NCBI Taxonomy" id="1775173"/>
    <lineage>
        <taxon>Bacteria</taxon>
        <taxon>Pseudomonadati</taxon>
        <taxon>Bacteroidota</taxon>
        <taxon>Flavobacteriia</taxon>
        <taxon>Flavobacteriales</taxon>
        <taxon>Flavobacteriaceae</taxon>
    </lineage>
</organism>
<dbReference type="InterPro" id="IPR001048">
    <property type="entry name" value="Asp/Glu/Uridylate_kinase"/>
</dbReference>
<keyword evidence="6" id="KW-0067">ATP-binding</keyword>
<dbReference type="PANTHER" id="PTHR21499">
    <property type="entry name" value="ASPARTATE KINASE"/>
    <property type="match status" value="1"/>
</dbReference>
<dbReference type="GO" id="GO:0005524">
    <property type="term" value="F:ATP binding"/>
    <property type="evidence" value="ECO:0007669"/>
    <property type="project" value="UniProtKB-KW"/>
</dbReference>
<comment type="pathway">
    <text evidence="1 9">Amino-acid biosynthesis; L-lysine biosynthesis via DAP pathway; (S)-tetrahydrodipicolinate from L-aspartate: step 1/4.</text>
</comment>
<protein>
    <recommendedName>
        <fullName evidence="8">Aspartokinase</fullName>
        <ecNumber evidence="8">2.7.2.4</ecNumber>
    </recommendedName>
</protein>
<comment type="caution">
    <text evidence="11">The sequence shown here is derived from an EMBL/GenBank/DDBJ whole genome shotgun (WGS) entry which is preliminary data.</text>
</comment>
<keyword evidence="5 8" id="KW-0418">Kinase</keyword>
<dbReference type="SUPFAM" id="SSF53633">
    <property type="entry name" value="Carbamate kinase-like"/>
    <property type="match status" value="1"/>
</dbReference>
<dbReference type="GO" id="GO:0005829">
    <property type="term" value="C:cytosol"/>
    <property type="evidence" value="ECO:0007669"/>
    <property type="project" value="TreeGrafter"/>
</dbReference>
<keyword evidence="12" id="KW-1185">Reference proteome</keyword>
<comment type="pathway">
    <text evidence="9">Amino-acid biosynthesis; L-methionine biosynthesis via de novo pathway; L-homoserine from L-aspartate: step 1/3.</text>
</comment>